<evidence type="ECO:0000313" key="3">
    <source>
        <dbReference type="Proteomes" id="UP000033551"/>
    </source>
</evidence>
<keyword evidence="3" id="KW-1185">Reference proteome</keyword>
<dbReference type="EMBL" id="JZWV01001563">
    <property type="protein sequence ID" value="KJY19157.1"/>
    <property type="molecule type" value="Genomic_DNA"/>
</dbReference>
<dbReference type="AlphaFoldDB" id="A0A0F4IAY9"/>
<accession>A0A0F4IAY9</accession>
<feature type="region of interest" description="Disordered" evidence="1">
    <location>
        <begin position="139"/>
        <end position="164"/>
    </location>
</feature>
<name>A0A0F4IAY9_9ACTN</name>
<evidence type="ECO:0000256" key="1">
    <source>
        <dbReference type="SAM" id="MobiDB-lite"/>
    </source>
</evidence>
<organism evidence="2 3">
    <name type="scientific">Streptomyces katrae</name>
    <dbReference type="NCBI Taxonomy" id="68223"/>
    <lineage>
        <taxon>Bacteria</taxon>
        <taxon>Bacillati</taxon>
        <taxon>Actinomycetota</taxon>
        <taxon>Actinomycetes</taxon>
        <taxon>Kitasatosporales</taxon>
        <taxon>Streptomycetaceae</taxon>
        <taxon>Streptomyces</taxon>
    </lineage>
</organism>
<sequence>MITQGVQITGRCSGCGGPTICDVGQFFHRGRLRWGSEGRCENCSDGWCEEDIGPVTPEHIRQALLQPHGPSRLRLSGEVPSPVPVLKALRDAGDGLSLGEARARASELAAGGLVGTLVEMEVLAVRLRARAVPVTVEPAGGSAVAAPTPHGPTAQAPDPPSYAP</sequence>
<gene>
    <name evidence="2" type="ORF">VR44_39200</name>
</gene>
<dbReference type="Proteomes" id="UP000033551">
    <property type="component" value="Unassembled WGS sequence"/>
</dbReference>
<evidence type="ECO:0000313" key="2">
    <source>
        <dbReference type="EMBL" id="KJY19157.1"/>
    </source>
</evidence>
<dbReference type="STRING" id="68223.GCA_002028425_06785"/>
<comment type="caution">
    <text evidence="2">The sequence shown here is derived from an EMBL/GenBank/DDBJ whole genome shotgun (WGS) entry which is preliminary data.</text>
</comment>
<proteinExistence type="predicted"/>
<dbReference type="PATRIC" id="fig|68223.7.peg.5640"/>
<protein>
    <submittedName>
        <fullName evidence="2">Uncharacterized protein</fullName>
    </submittedName>
</protein>
<reference evidence="2 3" key="1">
    <citation type="submission" date="2015-02" db="EMBL/GenBank/DDBJ databases">
        <authorList>
            <person name="Ju K.-S."/>
            <person name="Doroghazi J.R."/>
            <person name="Metcalf W."/>
        </authorList>
    </citation>
    <scope>NUCLEOTIDE SEQUENCE [LARGE SCALE GENOMIC DNA]</scope>
    <source>
        <strain evidence="2 3">NRRL ISP-5550</strain>
    </source>
</reference>